<dbReference type="InterPro" id="IPR002514">
    <property type="entry name" value="Transposase_8"/>
</dbReference>
<dbReference type="eggNOG" id="COG2963">
    <property type="taxonomic scope" value="Bacteria"/>
</dbReference>
<dbReference type="Proteomes" id="UP000000503">
    <property type="component" value="Chromosome"/>
</dbReference>
<dbReference type="OrthoDB" id="291972at2"/>
<dbReference type="STRING" id="744872.Spica_0098"/>
<dbReference type="HOGENOM" id="CLU_027402_36_1_12"/>
<dbReference type="InterPro" id="IPR009057">
    <property type="entry name" value="Homeodomain-like_sf"/>
</dbReference>
<dbReference type="SUPFAM" id="SSF46689">
    <property type="entry name" value="Homeodomain-like"/>
    <property type="match status" value="1"/>
</dbReference>
<gene>
    <name evidence="2" type="ordered locus">Spica_0098</name>
</gene>
<name>F8EYA9_GRAC1</name>
<sequence>MRKRYDKAFKAKVALEALRGDKTVQELAALYEVHPNMVTLWKKQLLEGAEVLFEKPGKDTERHEMEQKQDELYKQIGKLQIENEFLKKSTNNYTGPNRRYRTGLSRIIDTRAMPNTGNNSSKLLLQGRRKGRR</sequence>
<accession>F8EYA9</accession>
<reference evidence="3" key="1">
    <citation type="journal article" date="2013" name="Stand. Genomic Sci.">
        <title>Genome sequence of the thermophilic fresh-water bacterium Spirochaeta caldaria type strain (H1(T)), reclassification of Spirochaeta caldaria, Spirochaeta stenostrepta, and Spirochaeta zuelzerae in the genus Treponema as Treponema caldaria comb. nov., Treponema stenostrepta comb. nov., and Treponema zuelzerae comb. nov., and emendation of the genus Treponema.</title>
        <authorList>
            <person name="Abt B."/>
            <person name="Goker M."/>
            <person name="Scheuner C."/>
            <person name="Han C."/>
            <person name="Lu M."/>
            <person name="Misra M."/>
            <person name="Lapidus A."/>
            <person name="Nolan M."/>
            <person name="Lucas S."/>
            <person name="Hammon N."/>
            <person name="Deshpande S."/>
            <person name="Cheng J.F."/>
            <person name="Tapia R."/>
            <person name="Goodwin L.A."/>
            <person name="Pitluck S."/>
            <person name="Liolios K."/>
            <person name="Pagani I."/>
            <person name="Ivanova N."/>
            <person name="Mavromatis K."/>
            <person name="Mikhailova N."/>
            <person name="Huntemann M."/>
            <person name="Pati A."/>
            <person name="Chen A."/>
            <person name="Palaniappan K."/>
            <person name="Land M."/>
            <person name="Hauser L."/>
            <person name="Jeffries C.D."/>
            <person name="Rohde M."/>
            <person name="Spring S."/>
            <person name="Gronow S."/>
            <person name="Detter J.C."/>
            <person name="Bristow J."/>
            <person name="Eisen J.A."/>
            <person name="Markowitz V."/>
            <person name="Hugenholtz P."/>
            <person name="Kyrpides N.C."/>
            <person name="Woyke T."/>
            <person name="Klenk H.P."/>
        </authorList>
    </citation>
    <scope>NUCLEOTIDE SEQUENCE</scope>
    <source>
        <strain evidence="3">ATCC 51460 / DSM 7334 / H1</strain>
    </source>
</reference>
<feature type="region of interest" description="Disordered" evidence="1">
    <location>
        <begin position="110"/>
        <end position="133"/>
    </location>
</feature>
<keyword evidence="3" id="KW-1185">Reference proteome</keyword>
<dbReference type="GO" id="GO:0003677">
    <property type="term" value="F:DNA binding"/>
    <property type="evidence" value="ECO:0007669"/>
    <property type="project" value="InterPro"/>
</dbReference>
<dbReference type="RefSeq" id="WP_013967581.1">
    <property type="nucleotide sequence ID" value="NC_015732.1"/>
</dbReference>
<organism evidence="2 3">
    <name type="scientific">Gracilinema caldarium (strain ATCC 51460 / DSM 7334 / H1)</name>
    <name type="common">Treponema caldarium</name>
    <dbReference type="NCBI Taxonomy" id="744872"/>
    <lineage>
        <taxon>Bacteria</taxon>
        <taxon>Pseudomonadati</taxon>
        <taxon>Spirochaetota</taxon>
        <taxon>Spirochaetia</taxon>
        <taxon>Spirochaetales</taxon>
        <taxon>Breznakiellaceae</taxon>
        <taxon>Gracilinema</taxon>
    </lineage>
</organism>
<proteinExistence type="predicted"/>
<evidence type="ECO:0000313" key="2">
    <source>
        <dbReference type="EMBL" id="AEJ18268.1"/>
    </source>
</evidence>
<evidence type="ECO:0000313" key="3">
    <source>
        <dbReference type="Proteomes" id="UP000000503"/>
    </source>
</evidence>
<dbReference type="AlphaFoldDB" id="F8EYA9"/>
<dbReference type="Pfam" id="PF01527">
    <property type="entry name" value="HTH_Tnp_1"/>
    <property type="match status" value="1"/>
</dbReference>
<evidence type="ECO:0000256" key="1">
    <source>
        <dbReference type="SAM" id="MobiDB-lite"/>
    </source>
</evidence>
<dbReference type="KEGG" id="scd:Spica_0098"/>
<protein>
    <submittedName>
        <fullName evidence="2">Transposase IS3/IS911 family protein</fullName>
    </submittedName>
</protein>
<dbReference type="GO" id="GO:0004803">
    <property type="term" value="F:transposase activity"/>
    <property type="evidence" value="ECO:0007669"/>
    <property type="project" value="InterPro"/>
</dbReference>
<dbReference type="GO" id="GO:0006313">
    <property type="term" value="P:DNA transposition"/>
    <property type="evidence" value="ECO:0007669"/>
    <property type="project" value="InterPro"/>
</dbReference>
<dbReference type="EMBL" id="CP002868">
    <property type="protein sequence ID" value="AEJ18268.1"/>
    <property type="molecule type" value="Genomic_DNA"/>
</dbReference>